<evidence type="ECO:0000259" key="1">
    <source>
        <dbReference type="PROSITE" id="PS50090"/>
    </source>
</evidence>
<dbReference type="Gene3D" id="1.10.10.60">
    <property type="entry name" value="Homeodomain-like"/>
    <property type="match status" value="1"/>
</dbReference>
<reference evidence="3 4" key="1">
    <citation type="submission" date="2017-12" db="EMBL/GenBank/DDBJ databases">
        <title>Hemimetabolous genomes reveal molecular basis of termite eusociality.</title>
        <authorList>
            <person name="Harrison M.C."/>
            <person name="Jongepier E."/>
            <person name="Robertson H.M."/>
            <person name="Arning N."/>
            <person name="Bitard-Feildel T."/>
            <person name="Chao H."/>
            <person name="Childers C.P."/>
            <person name="Dinh H."/>
            <person name="Doddapaneni H."/>
            <person name="Dugan S."/>
            <person name="Gowin J."/>
            <person name="Greiner C."/>
            <person name="Han Y."/>
            <person name="Hu H."/>
            <person name="Hughes D.S.T."/>
            <person name="Huylmans A.-K."/>
            <person name="Kemena C."/>
            <person name="Kremer L.P.M."/>
            <person name="Lee S.L."/>
            <person name="Lopez-Ezquerra A."/>
            <person name="Mallet L."/>
            <person name="Monroy-Kuhn J.M."/>
            <person name="Moser A."/>
            <person name="Murali S.C."/>
            <person name="Muzny D.M."/>
            <person name="Otani S."/>
            <person name="Piulachs M.-D."/>
            <person name="Poelchau M."/>
            <person name="Qu J."/>
            <person name="Schaub F."/>
            <person name="Wada-Katsumata A."/>
            <person name="Worley K.C."/>
            <person name="Xie Q."/>
            <person name="Ylla G."/>
            <person name="Poulsen M."/>
            <person name="Gibbs R.A."/>
            <person name="Schal C."/>
            <person name="Richards S."/>
            <person name="Belles X."/>
            <person name="Korb J."/>
            <person name="Bornberg-Bauer E."/>
        </authorList>
    </citation>
    <scope>NUCLEOTIDE SEQUENCE [LARGE SCALE GENOMIC DNA]</scope>
    <source>
        <tissue evidence="3">Whole body</tissue>
    </source>
</reference>
<dbReference type="EMBL" id="NEVH01023953">
    <property type="protein sequence ID" value="PNF17903.1"/>
    <property type="molecule type" value="Genomic_DNA"/>
</dbReference>
<dbReference type="STRING" id="105785.A0A2J7PNJ1"/>
<dbReference type="SMART" id="SM00595">
    <property type="entry name" value="MADF"/>
    <property type="match status" value="1"/>
</dbReference>
<feature type="non-terminal residue" evidence="3">
    <location>
        <position position="1"/>
    </location>
</feature>
<gene>
    <name evidence="3" type="ORF">B7P43_G02202</name>
</gene>
<proteinExistence type="predicted"/>
<dbReference type="InterPro" id="IPR006578">
    <property type="entry name" value="MADF-dom"/>
</dbReference>
<evidence type="ECO:0000259" key="2">
    <source>
        <dbReference type="PROSITE" id="PS51029"/>
    </source>
</evidence>
<dbReference type="PROSITE" id="PS50090">
    <property type="entry name" value="MYB_LIKE"/>
    <property type="match status" value="1"/>
</dbReference>
<evidence type="ECO:0008006" key="5">
    <source>
        <dbReference type="Google" id="ProtNLM"/>
    </source>
</evidence>
<name>A0A2J7PNJ1_9NEOP</name>
<dbReference type="PANTHER" id="PTHR21505:SF15">
    <property type="entry name" value="RE18252P"/>
    <property type="match status" value="1"/>
</dbReference>
<dbReference type="Pfam" id="PF10545">
    <property type="entry name" value="MADF_DNA_bdg"/>
    <property type="match status" value="1"/>
</dbReference>
<feature type="domain" description="Myb-like" evidence="1">
    <location>
        <begin position="1"/>
        <end position="64"/>
    </location>
</feature>
<dbReference type="OrthoDB" id="10051975at2759"/>
<organism evidence="3 4">
    <name type="scientific">Cryptotermes secundus</name>
    <dbReference type="NCBI Taxonomy" id="105785"/>
    <lineage>
        <taxon>Eukaryota</taxon>
        <taxon>Metazoa</taxon>
        <taxon>Ecdysozoa</taxon>
        <taxon>Arthropoda</taxon>
        <taxon>Hexapoda</taxon>
        <taxon>Insecta</taxon>
        <taxon>Pterygota</taxon>
        <taxon>Neoptera</taxon>
        <taxon>Polyneoptera</taxon>
        <taxon>Dictyoptera</taxon>
        <taxon>Blattodea</taxon>
        <taxon>Blattoidea</taxon>
        <taxon>Termitoidae</taxon>
        <taxon>Kalotermitidae</taxon>
        <taxon>Cryptotermitinae</taxon>
        <taxon>Cryptotermes</taxon>
    </lineage>
</organism>
<keyword evidence="4" id="KW-1185">Reference proteome</keyword>
<comment type="caution">
    <text evidence="3">The sequence shown here is derived from an EMBL/GenBank/DDBJ whole genome shotgun (WGS) entry which is preliminary data.</text>
</comment>
<dbReference type="PROSITE" id="PS51029">
    <property type="entry name" value="MADF"/>
    <property type="match status" value="1"/>
</dbReference>
<dbReference type="InterPro" id="IPR001005">
    <property type="entry name" value="SANT/Myb"/>
</dbReference>
<protein>
    <recommendedName>
        <fullName evidence="5">MADF domain-containing protein</fullName>
    </recommendedName>
</protein>
<dbReference type="InParanoid" id="A0A2J7PNJ1"/>
<feature type="domain" description="MADF" evidence="2">
    <location>
        <begin position="13"/>
        <end position="106"/>
    </location>
</feature>
<accession>A0A2J7PNJ1</accession>
<evidence type="ECO:0000313" key="3">
    <source>
        <dbReference type="EMBL" id="PNF17903.1"/>
    </source>
</evidence>
<sequence>ASNMEWSKEDALRLIEAFKSFPVLWNPGENDYYKKNKISDAWRDIAMNVGRPEDDCQRRIICLLLSYQTEKLREIKSIATGKGSSEVYCSRWFAYEALRFLEDRVKPRPRIDTVS</sequence>
<evidence type="ECO:0000313" key="4">
    <source>
        <dbReference type="Proteomes" id="UP000235965"/>
    </source>
</evidence>
<dbReference type="PANTHER" id="PTHR21505">
    <property type="entry name" value="MADF DOMAIN-CONTAINING PROTEIN-RELATED"/>
    <property type="match status" value="1"/>
</dbReference>
<dbReference type="Proteomes" id="UP000235965">
    <property type="component" value="Unassembled WGS sequence"/>
</dbReference>
<dbReference type="AlphaFoldDB" id="A0A2J7PNJ1"/>